<feature type="compositionally biased region" description="Low complexity" evidence="1">
    <location>
        <begin position="9"/>
        <end position="19"/>
    </location>
</feature>
<dbReference type="VEuPathDB" id="FungiDB:AMAG_02683"/>
<evidence type="ECO:0000259" key="2">
    <source>
        <dbReference type="PROSITE" id="PS50280"/>
    </source>
</evidence>
<accession>A0A0L0S2W7</accession>
<proteinExistence type="predicted"/>
<feature type="domain" description="SET" evidence="2">
    <location>
        <begin position="56"/>
        <end position="305"/>
    </location>
</feature>
<dbReference type="InterPro" id="IPR050869">
    <property type="entry name" value="H3K4_H4K5_MeTrfase"/>
</dbReference>
<feature type="compositionally biased region" description="Acidic residues" evidence="1">
    <location>
        <begin position="374"/>
        <end position="396"/>
    </location>
</feature>
<dbReference type="Gene3D" id="2.170.270.10">
    <property type="entry name" value="SET domain"/>
    <property type="match status" value="1"/>
</dbReference>
<organism evidence="3 4">
    <name type="scientific">Allomyces macrogynus (strain ATCC 38327)</name>
    <name type="common">Allomyces javanicus var. macrogynus</name>
    <dbReference type="NCBI Taxonomy" id="578462"/>
    <lineage>
        <taxon>Eukaryota</taxon>
        <taxon>Fungi</taxon>
        <taxon>Fungi incertae sedis</taxon>
        <taxon>Blastocladiomycota</taxon>
        <taxon>Blastocladiomycetes</taxon>
        <taxon>Blastocladiales</taxon>
        <taxon>Blastocladiaceae</taxon>
        <taxon>Allomyces</taxon>
    </lineage>
</organism>
<evidence type="ECO:0000313" key="3">
    <source>
        <dbReference type="EMBL" id="KNE56912.1"/>
    </source>
</evidence>
<dbReference type="OrthoDB" id="265717at2759"/>
<feature type="region of interest" description="Disordered" evidence="1">
    <location>
        <begin position="359"/>
        <end position="396"/>
    </location>
</feature>
<dbReference type="STRING" id="578462.A0A0L0S2W7"/>
<protein>
    <recommendedName>
        <fullName evidence="2">SET domain-containing protein</fullName>
    </recommendedName>
</protein>
<reference evidence="4" key="2">
    <citation type="submission" date="2009-11" db="EMBL/GenBank/DDBJ databases">
        <title>The Genome Sequence of Allomyces macrogynus strain ATCC 38327.</title>
        <authorList>
            <consortium name="The Broad Institute Genome Sequencing Platform"/>
            <person name="Russ C."/>
            <person name="Cuomo C."/>
            <person name="Shea T."/>
            <person name="Young S.K."/>
            <person name="Zeng Q."/>
            <person name="Koehrsen M."/>
            <person name="Haas B."/>
            <person name="Borodovsky M."/>
            <person name="Guigo R."/>
            <person name="Alvarado L."/>
            <person name="Berlin A."/>
            <person name="Borenstein D."/>
            <person name="Chen Z."/>
            <person name="Engels R."/>
            <person name="Freedman E."/>
            <person name="Gellesch M."/>
            <person name="Goldberg J."/>
            <person name="Griggs A."/>
            <person name="Gujja S."/>
            <person name="Heiman D."/>
            <person name="Hepburn T."/>
            <person name="Howarth C."/>
            <person name="Jen D."/>
            <person name="Larson L."/>
            <person name="Lewis B."/>
            <person name="Mehta T."/>
            <person name="Park D."/>
            <person name="Pearson M."/>
            <person name="Roberts A."/>
            <person name="Saif S."/>
            <person name="Shenoy N."/>
            <person name="Sisk P."/>
            <person name="Stolte C."/>
            <person name="Sykes S."/>
            <person name="Walk T."/>
            <person name="White J."/>
            <person name="Yandava C."/>
            <person name="Burger G."/>
            <person name="Gray M.W."/>
            <person name="Holland P.W.H."/>
            <person name="King N."/>
            <person name="Lang F.B.F."/>
            <person name="Roger A.J."/>
            <person name="Ruiz-Trillo I."/>
            <person name="Lander E."/>
            <person name="Nusbaum C."/>
        </authorList>
    </citation>
    <scope>NUCLEOTIDE SEQUENCE [LARGE SCALE GENOMIC DNA]</scope>
    <source>
        <strain evidence="4">ATCC 38327</strain>
    </source>
</reference>
<sequence length="627" mass="67396">MVGRVLPRSSFSLDGSASDSDYELDSPPLTWIPSLPALDDNESEMILDEYLAPYAPLVRVASHPDRGDRVLVAAKDFNPGEVVFSEPALLDTAHAVAQHFAPVPGLSIAPDYQRLMYEFVVHAVYQPVPTSTAAHALLLAELSTDGMTSALAERVNGERIAQYRADVKTFRDKIKKRFAKRGNKGAGSFPTTETLLKLLYIIETNVHSEDIKTGPAVTSGDDNDDVEAEGKEEHCVLSIVASMPEHSCKPNALVTFFPPFSPAPESAQTVGVSDIELAKAEPVTHLLFTALQPIAAGDVISIAYQENSFLPTRVRRGNLANRGFVCNCRMCAGPDPDYARAFVCANPMCRALVSPVGVPRDQESYVPPPPPPETENEDEEMDYDDDENGGDDEDPDAQLVCGRCGEVVATMGEIVAAEARLAHDPEALLAVLSPVLDVFSRNVPATDTFSARTLASVLLGDCLDHPDLTSALTDPDSGVHVSPSHFLVYDALKQLLFFDADAIDRVMHVPALMYLVAVNFVALAPSPQPLALASLHAAPSDESSEVEGDVPATDAEWTRVIAWNGDVQHNLLWLMKQARARGNLELAQWASDRGLDTCAAMGVAASASGAASEFGDVFSRPRSLLAG</sequence>
<dbReference type="eggNOG" id="ENOG502RUC5">
    <property type="taxonomic scope" value="Eukaryota"/>
</dbReference>
<feature type="region of interest" description="Disordered" evidence="1">
    <location>
        <begin position="1"/>
        <end position="23"/>
    </location>
</feature>
<dbReference type="Proteomes" id="UP000054350">
    <property type="component" value="Unassembled WGS sequence"/>
</dbReference>
<dbReference type="GO" id="GO:0005634">
    <property type="term" value="C:nucleus"/>
    <property type="evidence" value="ECO:0007669"/>
    <property type="project" value="TreeGrafter"/>
</dbReference>
<dbReference type="PROSITE" id="PS50280">
    <property type="entry name" value="SET"/>
    <property type="match status" value="1"/>
</dbReference>
<dbReference type="SUPFAM" id="SSF82199">
    <property type="entry name" value="SET domain"/>
    <property type="match status" value="1"/>
</dbReference>
<dbReference type="EMBL" id="GG745331">
    <property type="protein sequence ID" value="KNE56912.1"/>
    <property type="molecule type" value="Genomic_DNA"/>
</dbReference>
<dbReference type="PANTHER" id="PTHR12197">
    <property type="entry name" value="HISTONE-LYSINE N-METHYLTRANSFERASE SMYD"/>
    <property type="match status" value="1"/>
</dbReference>
<dbReference type="InterPro" id="IPR046341">
    <property type="entry name" value="SET_dom_sf"/>
</dbReference>
<gene>
    <name evidence="3" type="ORF">AMAG_02683</name>
</gene>
<name>A0A0L0S2W7_ALLM3</name>
<evidence type="ECO:0000313" key="4">
    <source>
        <dbReference type="Proteomes" id="UP000054350"/>
    </source>
</evidence>
<keyword evidence="4" id="KW-1185">Reference proteome</keyword>
<dbReference type="InterPro" id="IPR001214">
    <property type="entry name" value="SET_dom"/>
</dbReference>
<evidence type="ECO:0000256" key="1">
    <source>
        <dbReference type="SAM" id="MobiDB-lite"/>
    </source>
</evidence>
<dbReference type="AlphaFoldDB" id="A0A0L0S2W7"/>
<reference evidence="3 4" key="1">
    <citation type="submission" date="2009-11" db="EMBL/GenBank/DDBJ databases">
        <title>Annotation of Allomyces macrogynus ATCC 38327.</title>
        <authorList>
            <consortium name="The Broad Institute Genome Sequencing Platform"/>
            <person name="Russ C."/>
            <person name="Cuomo C."/>
            <person name="Burger G."/>
            <person name="Gray M.W."/>
            <person name="Holland P.W.H."/>
            <person name="King N."/>
            <person name="Lang F.B.F."/>
            <person name="Roger A.J."/>
            <person name="Ruiz-Trillo I."/>
            <person name="Young S.K."/>
            <person name="Zeng Q."/>
            <person name="Gargeya S."/>
            <person name="Fitzgerald M."/>
            <person name="Haas B."/>
            <person name="Abouelleil A."/>
            <person name="Alvarado L."/>
            <person name="Arachchi H.M."/>
            <person name="Berlin A."/>
            <person name="Chapman S.B."/>
            <person name="Gearin G."/>
            <person name="Goldberg J."/>
            <person name="Griggs A."/>
            <person name="Gujja S."/>
            <person name="Hansen M."/>
            <person name="Heiman D."/>
            <person name="Howarth C."/>
            <person name="Larimer J."/>
            <person name="Lui A."/>
            <person name="MacDonald P.J.P."/>
            <person name="McCowen C."/>
            <person name="Montmayeur A."/>
            <person name="Murphy C."/>
            <person name="Neiman D."/>
            <person name="Pearson M."/>
            <person name="Priest M."/>
            <person name="Roberts A."/>
            <person name="Saif S."/>
            <person name="Shea T."/>
            <person name="Sisk P."/>
            <person name="Stolte C."/>
            <person name="Sykes S."/>
            <person name="Wortman J."/>
            <person name="Nusbaum C."/>
            <person name="Birren B."/>
        </authorList>
    </citation>
    <scope>NUCLEOTIDE SEQUENCE [LARGE SCALE GENOMIC DNA]</scope>
    <source>
        <strain evidence="3 4">ATCC 38327</strain>
    </source>
</reference>
<dbReference type="PANTHER" id="PTHR12197:SF251">
    <property type="entry name" value="EG:BACR7C10.4 PROTEIN"/>
    <property type="match status" value="1"/>
</dbReference>